<protein>
    <submittedName>
        <fullName evidence="2">Uncharacterized protein</fullName>
    </submittedName>
</protein>
<proteinExistence type="predicted"/>
<sequence length="107" mass="11982">MKSSRDSSTSTVDDDYHGRVAYQKEEDGQHTTADGDGELLLDTYWHWQKYTLPSDPSNPSPYPPTHNAALHSKRITKEHTNLRPAYKGAQASDGQSGCDTRQRFGKS</sequence>
<gene>
    <name evidence="2" type="ORF">EG328_002949</name>
</gene>
<evidence type="ECO:0000256" key="1">
    <source>
        <dbReference type="SAM" id="MobiDB-lite"/>
    </source>
</evidence>
<accession>A0A8H3USL9</accession>
<feature type="region of interest" description="Disordered" evidence="1">
    <location>
        <begin position="82"/>
        <end position="107"/>
    </location>
</feature>
<comment type="caution">
    <text evidence="2">The sequence shown here is derived from an EMBL/GenBank/DDBJ whole genome shotgun (WGS) entry which is preliminary data.</text>
</comment>
<feature type="compositionally biased region" description="Basic and acidic residues" evidence="1">
    <location>
        <begin position="14"/>
        <end position="29"/>
    </location>
</feature>
<dbReference type="Proteomes" id="UP000447873">
    <property type="component" value="Unassembled WGS sequence"/>
</dbReference>
<organism evidence="2 3">
    <name type="scientific">Venturia inaequalis</name>
    <name type="common">Apple scab fungus</name>
    <dbReference type="NCBI Taxonomy" id="5025"/>
    <lineage>
        <taxon>Eukaryota</taxon>
        <taxon>Fungi</taxon>
        <taxon>Dikarya</taxon>
        <taxon>Ascomycota</taxon>
        <taxon>Pezizomycotina</taxon>
        <taxon>Dothideomycetes</taxon>
        <taxon>Pleosporomycetidae</taxon>
        <taxon>Venturiales</taxon>
        <taxon>Venturiaceae</taxon>
        <taxon>Venturia</taxon>
    </lineage>
</organism>
<dbReference type="EMBL" id="WNWS01000186">
    <property type="protein sequence ID" value="KAE9975839.1"/>
    <property type="molecule type" value="Genomic_DNA"/>
</dbReference>
<dbReference type="AlphaFoldDB" id="A0A8H3USL9"/>
<reference evidence="2 3" key="1">
    <citation type="submission" date="2018-12" db="EMBL/GenBank/DDBJ databases">
        <title>Venturia inaequalis Genome Resource.</title>
        <authorList>
            <person name="Lichtner F.J."/>
        </authorList>
    </citation>
    <scope>NUCLEOTIDE SEQUENCE [LARGE SCALE GENOMIC DNA]</scope>
    <source>
        <strain evidence="2 3">120213</strain>
    </source>
</reference>
<evidence type="ECO:0000313" key="3">
    <source>
        <dbReference type="Proteomes" id="UP000447873"/>
    </source>
</evidence>
<feature type="region of interest" description="Disordered" evidence="1">
    <location>
        <begin position="1"/>
        <end position="36"/>
    </location>
</feature>
<name>A0A8H3USL9_VENIN</name>
<evidence type="ECO:0000313" key="2">
    <source>
        <dbReference type="EMBL" id="KAE9975839.1"/>
    </source>
</evidence>